<evidence type="ECO:0000256" key="1">
    <source>
        <dbReference type="SAM" id="MobiDB-lite"/>
    </source>
</evidence>
<feature type="region of interest" description="Disordered" evidence="1">
    <location>
        <begin position="26"/>
        <end position="56"/>
    </location>
</feature>
<feature type="compositionally biased region" description="Basic and acidic residues" evidence="1">
    <location>
        <begin position="27"/>
        <end position="50"/>
    </location>
</feature>
<dbReference type="AlphaFoldDB" id="A0A8X6MVY2"/>
<dbReference type="OrthoDB" id="10480491at2759"/>
<accession>A0A8X6MVY2</accession>
<evidence type="ECO:0000313" key="3">
    <source>
        <dbReference type="Proteomes" id="UP000887013"/>
    </source>
</evidence>
<protein>
    <submittedName>
        <fullName evidence="2">Uncharacterized protein</fullName>
    </submittedName>
</protein>
<dbReference type="Proteomes" id="UP000887013">
    <property type="component" value="Unassembled WGS sequence"/>
</dbReference>
<reference evidence="2" key="1">
    <citation type="submission" date="2020-08" db="EMBL/GenBank/DDBJ databases">
        <title>Multicomponent nature underlies the extraordinary mechanical properties of spider dragline silk.</title>
        <authorList>
            <person name="Kono N."/>
            <person name="Nakamura H."/>
            <person name="Mori M."/>
            <person name="Yoshida Y."/>
            <person name="Ohtoshi R."/>
            <person name="Malay A.D."/>
            <person name="Moran D.A.P."/>
            <person name="Tomita M."/>
            <person name="Numata K."/>
            <person name="Arakawa K."/>
        </authorList>
    </citation>
    <scope>NUCLEOTIDE SEQUENCE</scope>
</reference>
<sequence>MLNQITNLAITLPVLCSFEPSTKSLVHQRDYRSPQNTSEKRNIRLQRDGSNEPTKTFQIPVDQSKISYAVPLLRSTYHSTISYHYLQHPAYTLVIPHITSRQVIKHGAMADGRCNTSSSISSTAAYCISLINNSSSLCEGTKAVLILNGPAPANRITKYLFDGSVYLLAKCMEYQSGRSASTYNKVERSV</sequence>
<evidence type="ECO:0000313" key="2">
    <source>
        <dbReference type="EMBL" id="GFS80554.1"/>
    </source>
</evidence>
<name>A0A8X6MVY2_NEPPI</name>
<gene>
    <name evidence="2" type="ORF">NPIL_63411</name>
</gene>
<comment type="caution">
    <text evidence="2">The sequence shown here is derived from an EMBL/GenBank/DDBJ whole genome shotgun (WGS) entry which is preliminary data.</text>
</comment>
<proteinExistence type="predicted"/>
<organism evidence="2 3">
    <name type="scientific">Nephila pilipes</name>
    <name type="common">Giant wood spider</name>
    <name type="synonym">Nephila maculata</name>
    <dbReference type="NCBI Taxonomy" id="299642"/>
    <lineage>
        <taxon>Eukaryota</taxon>
        <taxon>Metazoa</taxon>
        <taxon>Ecdysozoa</taxon>
        <taxon>Arthropoda</taxon>
        <taxon>Chelicerata</taxon>
        <taxon>Arachnida</taxon>
        <taxon>Araneae</taxon>
        <taxon>Araneomorphae</taxon>
        <taxon>Entelegynae</taxon>
        <taxon>Araneoidea</taxon>
        <taxon>Nephilidae</taxon>
        <taxon>Nephila</taxon>
    </lineage>
</organism>
<dbReference type="EMBL" id="BMAW01051451">
    <property type="protein sequence ID" value="GFS80554.1"/>
    <property type="molecule type" value="Genomic_DNA"/>
</dbReference>
<keyword evidence="3" id="KW-1185">Reference proteome</keyword>